<feature type="non-terminal residue" evidence="1">
    <location>
        <position position="1"/>
    </location>
</feature>
<sequence>DANDLKPTMMPPFA</sequence>
<name>A0A820A008_9BILA</name>
<dbReference type="EMBL" id="CAJOAY010007597">
    <property type="protein sequence ID" value="CAF4169720.1"/>
    <property type="molecule type" value="Genomic_DNA"/>
</dbReference>
<reference evidence="1" key="1">
    <citation type="submission" date="2021-02" db="EMBL/GenBank/DDBJ databases">
        <authorList>
            <person name="Nowell W R."/>
        </authorList>
    </citation>
    <scope>NUCLEOTIDE SEQUENCE</scope>
</reference>
<protein>
    <submittedName>
        <fullName evidence="1">Uncharacterized protein</fullName>
    </submittedName>
</protein>
<proteinExistence type="predicted"/>
<accession>A0A820A008</accession>
<organism evidence="1 2">
    <name type="scientific">Adineta steineri</name>
    <dbReference type="NCBI Taxonomy" id="433720"/>
    <lineage>
        <taxon>Eukaryota</taxon>
        <taxon>Metazoa</taxon>
        <taxon>Spiralia</taxon>
        <taxon>Gnathifera</taxon>
        <taxon>Rotifera</taxon>
        <taxon>Eurotatoria</taxon>
        <taxon>Bdelloidea</taxon>
        <taxon>Adinetida</taxon>
        <taxon>Adinetidae</taxon>
        <taxon>Adineta</taxon>
    </lineage>
</organism>
<dbReference type="Proteomes" id="UP000663881">
    <property type="component" value="Unassembled WGS sequence"/>
</dbReference>
<evidence type="ECO:0000313" key="2">
    <source>
        <dbReference type="Proteomes" id="UP000663881"/>
    </source>
</evidence>
<gene>
    <name evidence="1" type="ORF">OKA104_LOCUS39264</name>
</gene>
<evidence type="ECO:0000313" key="1">
    <source>
        <dbReference type="EMBL" id="CAF4169720.1"/>
    </source>
</evidence>
<comment type="caution">
    <text evidence="1">The sequence shown here is derived from an EMBL/GenBank/DDBJ whole genome shotgun (WGS) entry which is preliminary data.</text>
</comment>